<dbReference type="InterPro" id="IPR025491">
    <property type="entry name" value="DUF4382"/>
</dbReference>
<protein>
    <submittedName>
        <fullName evidence="3">Uncharacterized protein DUF4382</fullName>
    </submittedName>
</protein>
<evidence type="ECO:0000313" key="3">
    <source>
        <dbReference type="EMBL" id="PKV67236.1"/>
    </source>
</evidence>
<evidence type="ECO:0000256" key="1">
    <source>
        <dbReference type="SAM" id="SignalP"/>
    </source>
</evidence>
<dbReference type="InterPro" id="IPR013784">
    <property type="entry name" value="Carb-bd-like_fold"/>
</dbReference>
<name>A0A2N3UCY4_9BACT</name>
<organism evidence="3 4">
    <name type="scientific">Pontibacter ramchanderi</name>
    <dbReference type="NCBI Taxonomy" id="1179743"/>
    <lineage>
        <taxon>Bacteria</taxon>
        <taxon>Pseudomonadati</taxon>
        <taxon>Bacteroidota</taxon>
        <taxon>Cytophagia</taxon>
        <taxon>Cytophagales</taxon>
        <taxon>Hymenobacteraceae</taxon>
        <taxon>Pontibacter</taxon>
    </lineage>
</organism>
<accession>A0A2N3UCY4</accession>
<sequence>MKLKYAIFMKAKFVIPFLLSGLVWFSSCDSESDSNGTARMEVRMTDAPGDYDEVNVDIRSVQIHKENTDSESGWQTLDEINPGIYNLLDFANGRDTLLASANLPAGSISQIRLVLGDNNSLKLKNGQVLSLKTPSGQTSGVKLQLNADLREDVTYVVLLDFDAAKSVVARGNGQYNLKPVVRTITQAIAGGIRGRVTPAEAKPGIYVISAANDTIGGFANDNGDFLIKGVKAGTYSVKFYTANAANDTTLTNISVSQDQIKDLGTVKLPVK</sequence>
<dbReference type="EMBL" id="PJMU01000002">
    <property type="protein sequence ID" value="PKV67236.1"/>
    <property type="molecule type" value="Genomic_DNA"/>
</dbReference>
<dbReference type="Gene3D" id="2.60.40.1120">
    <property type="entry name" value="Carboxypeptidase-like, regulatory domain"/>
    <property type="match status" value="1"/>
</dbReference>
<reference evidence="3 4" key="1">
    <citation type="submission" date="2017-12" db="EMBL/GenBank/DDBJ databases">
        <title>Genomic Encyclopedia of Type Strains, Phase III (KMG-III): the genomes of soil and plant-associated and newly described type strains.</title>
        <authorList>
            <person name="Whitman W."/>
        </authorList>
    </citation>
    <scope>NUCLEOTIDE SEQUENCE [LARGE SCALE GENOMIC DNA]</scope>
    <source>
        <strain evidence="3 4">LP43</strain>
    </source>
</reference>
<dbReference type="PROSITE" id="PS51257">
    <property type="entry name" value="PROKAR_LIPOPROTEIN"/>
    <property type="match status" value="1"/>
</dbReference>
<keyword evidence="1" id="KW-0732">Signal</keyword>
<comment type="caution">
    <text evidence="3">The sequence shown here is derived from an EMBL/GenBank/DDBJ whole genome shotgun (WGS) entry which is preliminary data.</text>
</comment>
<dbReference type="AlphaFoldDB" id="A0A2N3UCY4"/>
<evidence type="ECO:0000259" key="2">
    <source>
        <dbReference type="Pfam" id="PF14321"/>
    </source>
</evidence>
<keyword evidence="4" id="KW-1185">Reference proteome</keyword>
<feature type="signal peptide" evidence="1">
    <location>
        <begin position="1"/>
        <end position="25"/>
    </location>
</feature>
<proteinExistence type="predicted"/>
<evidence type="ECO:0000313" key="4">
    <source>
        <dbReference type="Proteomes" id="UP000233782"/>
    </source>
</evidence>
<dbReference type="Pfam" id="PF14321">
    <property type="entry name" value="DUF4382"/>
    <property type="match status" value="1"/>
</dbReference>
<gene>
    <name evidence="3" type="ORF">BD749_2377</name>
</gene>
<dbReference type="SUPFAM" id="SSF49452">
    <property type="entry name" value="Starch-binding domain-like"/>
    <property type="match status" value="1"/>
</dbReference>
<dbReference type="Proteomes" id="UP000233782">
    <property type="component" value="Unassembled WGS sequence"/>
</dbReference>
<feature type="domain" description="DUF4382" evidence="2">
    <location>
        <begin position="37"/>
        <end position="179"/>
    </location>
</feature>
<feature type="chain" id="PRO_5014613215" evidence="1">
    <location>
        <begin position="26"/>
        <end position="271"/>
    </location>
</feature>
<dbReference type="GO" id="GO:0030246">
    <property type="term" value="F:carbohydrate binding"/>
    <property type="evidence" value="ECO:0007669"/>
    <property type="project" value="InterPro"/>
</dbReference>